<keyword evidence="2" id="KW-1185">Reference proteome</keyword>
<dbReference type="GO" id="GO:0005886">
    <property type="term" value="C:plasma membrane"/>
    <property type="evidence" value="ECO:0007669"/>
    <property type="project" value="UniProtKB-SubCell"/>
</dbReference>
<accession>A0A6S6R9F0</accession>
<name>A0A6S6R9F0_9FIRM</name>
<dbReference type="EMBL" id="AP023367">
    <property type="protein sequence ID" value="BCJ95775.1"/>
    <property type="molecule type" value="Genomic_DNA"/>
</dbReference>
<protein>
    <submittedName>
        <fullName evidence="1">ABC transporter permease</fullName>
    </submittedName>
</protein>
<organism evidence="1 2">
    <name type="scientific">Anaerocolumna cellulosilytica</name>
    <dbReference type="NCBI Taxonomy" id="433286"/>
    <lineage>
        <taxon>Bacteria</taxon>
        <taxon>Bacillati</taxon>
        <taxon>Bacillota</taxon>
        <taxon>Clostridia</taxon>
        <taxon>Lachnospirales</taxon>
        <taxon>Lachnospiraceae</taxon>
        <taxon>Anaerocolumna</taxon>
    </lineage>
</organism>
<dbReference type="KEGG" id="acel:acsn021_33440"/>
<dbReference type="GO" id="GO:0140359">
    <property type="term" value="F:ABC-type transporter activity"/>
    <property type="evidence" value="ECO:0007669"/>
    <property type="project" value="InterPro"/>
</dbReference>
<reference evidence="1 2" key="1">
    <citation type="journal article" date="2016" name="Int. J. Syst. Evol. Microbiol.">
        <title>Descriptions of Anaerotaenia torta gen. nov., sp. nov. and Anaerocolumna cellulosilytica gen. nov., sp. nov. isolated from a methanogenic reactor of cattle waste.</title>
        <authorList>
            <person name="Uek A."/>
            <person name="Ohtaki Y."/>
            <person name="Kaku N."/>
            <person name="Ueki K."/>
        </authorList>
    </citation>
    <scope>NUCLEOTIDE SEQUENCE [LARGE SCALE GENOMIC DNA]</scope>
    <source>
        <strain evidence="1 2">SN021</strain>
    </source>
</reference>
<dbReference type="Pfam" id="PF12679">
    <property type="entry name" value="ABC2_membrane_2"/>
    <property type="match status" value="1"/>
</dbReference>
<gene>
    <name evidence="1" type="ORF">acsn021_33440</name>
</gene>
<proteinExistence type="predicted"/>
<evidence type="ECO:0000313" key="2">
    <source>
        <dbReference type="Proteomes" id="UP000515561"/>
    </source>
</evidence>
<dbReference type="Proteomes" id="UP000515561">
    <property type="component" value="Chromosome"/>
</dbReference>
<sequence>MFKGLVINEFVKLFSKKKTYIILALFVLLSGVLVYVSETQERNYLKYNSPEYRISNLESEISYQQTYVSGLEENETEDVKEEIISARAYLTSLEEQLEQAKLDLEVRSEFDWREYAKERIENIQADLEDESNQDSKAYLEQELERLTMSLEHNVRPDDESYNTGINYYVGNIILVASVFLAFGLILFNADCVSNEYNPATLKFLLIQPVSRIKVLLSKYIVMLFSSLGLIMLTQFVFFLGVGLVKGFGSFARPMLVGVQYEYIIENGKEVLSQIMGSGHYISLSEYLLRGLFLQGLFIVVMVTFIFMISTLVKSSVVSITVAISTILGTNIVYMLSTTYRRLSAFIFLQYTEIEGILSGRIISYTGSLAFTLPTVIIVSVISTVVFLTISLVVFKKRDIQI</sequence>
<dbReference type="PANTHER" id="PTHR37305">
    <property type="entry name" value="INTEGRAL MEMBRANE PROTEIN-RELATED"/>
    <property type="match status" value="1"/>
</dbReference>
<dbReference type="PANTHER" id="PTHR37305:SF1">
    <property type="entry name" value="MEMBRANE PROTEIN"/>
    <property type="match status" value="1"/>
</dbReference>
<dbReference type="AlphaFoldDB" id="A0A6S6R9F0"/>
<evidence type="ECO:0000313" key="1">
    <source>
        <dbReference type="EMBL" id="BCJ95775.1"/>
    </source>
</evidence>
<dbReference type="RefSeq" id="WP_184093706.1">
    <property type="nucleotide sequence ID" value="NZ_AP023367.1"/>
</dbReference>